<organism evidence="2 3">
    <name type="scientific">Exophiala viscosa</name>
    <dbReference type="NCBI Taxonomy" id="2486360"/>
    <lineage>
        <taxon>Eukaryota</taxon>
        <taxon>Fungi</taxon>
        <taxon>Dikarya</taxon>
        <taxon>Ascomycota</taxon>
        <taxon>Pezizomycotina</taxon>
        <taxon>Eurotiomycetes</taxon>
        <taxon>Chaetothyriomycetidae</taxon>
        <taxon>Chaetothyriales</taxon>
        <taxon>Herpotrichiellaceae</taxon>
        <taxon>Exophiala</taxon>
    </lineage>
</organism>
<dbReference type="Proteomes" id="UP001203852">
    <property type="component" value="Unassembled WGS sequence"/>
</dbReference>
<keyword evidence="3" id="KW-1185">Reference proteome</keyword>
<evidence type="ECO:0000313" key="2">
    <source>
        <dbReference type="EMBL" id="KAI1608132.1"/>
    </source>
</evidence>
<feature type="region of interest" description="Disordered" evidence="1">
    <location>
        <begin position="1150"/>
        <end position="1182"/>
    </location>
</feature>
<reference evidence="2" key="1">
    <citation type="journal article" date="2022" name="bioRxiv">
        <title>Deciphering the potential niche of two novel black yeast fungi from a biological soil crust based on their genomes, phenotypes, and melanin regulation.</title>
        <authorList>
            <consortium name="DOE Joint Genome Institute"/>
            <person name="Carr E.C."/>
            <person name="Barton Q."/>
            <person name="Grambo S."/>
            <person name="Sullivan M."/>
            <person name="Renfro C.M."/>
            <person name="Kuo A."/>
            <person name="Pangilinan J."/>
            <person name="Lipzen A."/>
            <person name="Keymanesh K."/>
            <person name="Savage E."/>
            <person name="Barry K."/>
            <person name="Grigoriev I.V."/>
            <person name="Riekhof W.R."/>
            <person name="Harris S.S."/>
        </authorList>
    </citation>
    <scope>NUCLEOTIDE SEQUENCE</scope>
    <source>
        <strain evidence="2">JF 03-4F</strain>
    </source>
</reference>
<accession>A0AAN6DN27</accession>
<comment type="caution">
    <text evidence="2">The sequence shown here is derived from an EMBL/GenBank/DDBJ whole genome shotgun (WGS) entry which is preliminary data.</text>
</comment>
<gene>
    <name evidence="2" type="ORF">EDD36DRAFT_500098</name>
</gene>
<evidence type="ECO:0000256" key="1">
    <source>
        <dbReference type="SAM" id="MobiDB-lite"/>
    </source>
</evidence>
<evidence type="ECO:0000313" key="3">
    <source>
        <dbReference type="Proteomes" id="UP001203852"/>
    </source>
</evidence>
<name>A0AAN6DN27_9EURO</name>
<dbReference type="EMBL" id="MU404364">
    <property type="protein sequence ID" value="KAI1608132.1"/>
    <property type="molecule type" value="Genomic_DNA"/>
</dbReference>
<dbReference type="AlphaFoldDB" id="A0AAN6DN27"/>
<sequence length="1182" mass="131511">MAGSIRDRGKMAALFKPGELEAMTNTSTFQYPTAPFDDDEIPAATQPLPESFRKKVREVQRRYTNQRRARSIKTQSLRFPQSLADTQTTNMRSHVLLEVKKRLQLAGVDISNIPERFFYWILPRNGASTADRDTLLNLPIFLSNDQLRSMIKMVLSRTWKTQEEGTTIFYVRTFAFTLDEFLEVLQAMFEEGFGAQDTPYVFWELIQDLDPEDKNDGELVVFVRYCGTSGHSSAWGRHVDDLRSKYVTFRTTFLKLCKRLHPHVIEAAEVDELPDATIFGKLHTSQQHLVDLREQALIALFGPSALLNTAKGGMNTRFIAHEADNAIISSLNTSLMQRLPLYTQEFTNLTAINEYALAVQQYTRAHPRAGLQVSSPSIVRSVPIMVTVGSDLTPDMMNELKPWYTGGFEFADISIDIFNSLAQSELGFGAYEMSVVREMYEQHQLPFVDLFPWPSKATQDLSKALEFLRKYLQATQPIIVLTFSTLASSAAIGSFQQPHGIKNTRMTENLGTAVMSKYDENVMEKLDANCCLIIPCIHPGHARRHASRGETVLRLMHMTLAVAWLAMDEAIRVGRNTKLTKREICRQIQANVVAKAGPATDFGSALEKSRIEYLDSHATVLRMSKQKSKNKVGDEEETASAADVPDSVQSTGASLALYGDKLIVQTTKLRWTRALGQLQMICACGVAEGVAKSPTRITQVDRLMALSMGLIRGEKSGYSDEDVQKWLLDVIPDTLYFFAANSTEEIVTETPDLVSIFLPKGMDSNNDAWKDDQKLCHEAISEAMAWILSDVQRRGETFDDSLKNLPRHFQALLHKKDPGLAKSLKMELLQAPEPAELFQENGQQVLVRPPGHPLGRDILVLKWKHDDELYELHNFQIPAGCVPLTSDDPRFLFMVADGLDIRDSSGRSMGTGKDRHITLPVHQLVNSLMSNPLQGEFLGLWERMTGLKVDQVLTSGASVTPASRQGSHPQAGGSLPKSFFAGRQLAMETTVNRLSKDKRIAGLKQNLPFRPGDAGWLIHKFIQHQYPNGGLIDLGNPSMFANSPSVWTHFASFLQLARYYNHPHRANLEAACRMASGPPGPGGAGGGIVTNFIVMMNVLRPPVKQSVASTRTTGGRKTKTVLTVAQQFPANVVMDREESNEVLEDATLQQILGDDGDLVDDDADDDDGGDAPLDESSETQSS</sequence>
<feature type="compositionally biased region" description="Acidic residues" evidence="1">
    <location>
        <begin position="1154"/>
        <end position="1182"/>
    </location>
</feature>
<feature type="region of interest" description="Disordered" evidence="1">
    <location>
        <begin position="624"/>
        <end position="645"/>
    </location>
</feature>
<protein>
    <submittedName>
        <fullName evidence="2">Uncharacterized protein</fullName>
    </submittedName>
</protein>
<proteinExistence type="predicted"/>